<proteinExistence type="predicted"/>
<feature type="region of interest" description="Disordered" evidence="1">
    <location>
        <begin position="109"/>
        <end position="210"/>
    </location>
</feature>
<name>A0A1J4JDI1_9EUKA</name>
<feature type="region of interest" description="Disordered" evidence="1">
    <location>
        <begin position="1"/>
        <end position="36"/>
    </location>
</feature>
<dbReference type="AlphaFoldDB" id="A0A1J4JDI1"/>
<feature type="compositionally biased region" description="Polar residues" evidence="1">
    <location>
        <begin position="193"/>
        <end position="209"/>
    </location>
</feature>
<dbReference type="EMBL" id="MLAK01001182">
    <property type="protein sequence ID" value="OHS96343.1"/>
    <property type="molecule type" value="Genomic_DNA"/>
</dbReference>
<gene>
    <name evidence="2" type="ORF">TRFO_09991</name>
</gene>
<protein>
    <submittedName>
        <fullName evidence="2">Uncharacterized protein</fullName>
    </submittedName>
</protein>
<sequence>MGCASSKVGKPRVTPRKRPNNANSQSTNLNTTSHKNVGNNITLYTSMSAADAIMFYDFITRGVTTIKGPPGMVPVLCLTLDTMPLVVASPIVRTGSFFDGMDSFRAKQDTERDAANGRIDMQKDLKMNEGNRVQNGLENGGETNLIGSSKLSKKNLNRNNDESQAVVDSGNNIAYNNSSNNTSRKSNLDRKNTTNNIPVNNSPLANRNTDNYKNDEYFPSIQNPHFTRSQKPINKAQNEGEIDQSKDDYDVFFQDEIDEFEVEPEPSTGKKISAFKSTRLKKNRKGTKIIPDNFMQNHEPDFPSIQMSINSSRNTNPNDDGQMFDAYSSTTPDVFEKTEPDYLYSAIVAVATVSTGQIYCFSHIQMLSPSLMETDQTVLLYRNIINYVNLKENVIAQALLVDPLNRIFPEIRHYFNRHGIVLEEMSKFTKMNRYQLLVVYSDVKLDQDLIIKLKNYVLSGGTIFCFYIPADPDNPKIVYTPINELLVQFGIAFGRTQLNSHLGGITTVKIPKSIMDMPGANFMCITDTYFNEISKTDFDPEVLDDIVSHLRDYILSCEDESFYQELLKILKASFTFLQKTKYRDSKSRLLFHEIYHGIVAVVIQDIYDKLPIDRMEKNPDCDIFPDIYMSPRMAPSSWER</sequence>
<evidence type="ECO:0000313" key="2">
    <source>
        <dbReference type="EMBL" id="OHS96343.1"/>
    </source>
</evidence>
<feature type="compositionally biased region" description="Low complexity" evidence="1">
    <location>
        <begin position="169"/>
        <end position="185"/>
    </location>
</feature>
<feature type="compositionally biased region" description="Basic residues" evidence="1">
    <location>
        <begin position="9"/>
        <end position="19"/>
    </location>
</feature>
<evidence type="ECO:0000256" key="1">
    <source>
        <dbReference type="SAM" id="MobiDB-lite"/>
    </source>
</evidence>
<accession>A0A1J4JDI1</accession>
<dbReference type="Proteomes" id="UP000179807">
    <property type="component" value="Unassembled WGS sequence"/>
</dbReference>
<evidence type="ECO:0000313" key="3">
    <source>
        <dbReference type="Proteomes" id="UP000179807"/>
    </source>
</evidence>
<dbReference type="VEuPathDB" id="TrichDB:TRFO_09991"/>
<comment type="caution">
    <text evidence="2">The sequence shown here is derived from an EMBL/GenBank/DDBJ whole genome shotgun (WGS) entry which is preliminary data.</text>
</comment>
<dbReference type="RefSeq" id="XP_068349480.1">
    <property type="nucleotide sequence ID" value="XM_068495184.1"/>
</dbReference>
<dbReference type="OrthoDB" id="10260387at2759"/>
<reference evidence="2" key="1">
    <citation type="submission" date="2016-10" db="EMBL/GenBank/DDBJ databases">
        <authorList>
            <person name="Benchimol M."/>
            <person name="Almeida L.G."/>
            <person name="Vasconcelos A.T."/>
            <person name="Perreira-Neves A."/>
            <person name="Rosa I.A."/>
            <person name="Tasca T."/>
            <person name="Bogo M.R."/>
            <person name="de Souza W."/>
        </authorList>
    </citation>
    <scope>NUCLEOTIDE SEQUENCE [LARGE SCALE GENOMIC DNA]</scope>
    <source>
        <strain evidence="2">K</strain>
    </source>
</reference>
<dbReference type="GeneID" id="94829888"/>
<organism evidence="2 3">
    <name type="scientific">Tritrichomonas foetus</name>
    <dbReference type="NCBI Taxonomy" id="1144522"/>
    <lineage>
        <taxon>Eukaryota</taxon>
        <taxon>Metamonada</taxon>
        <taxon>Parabasalia</taxon>
        <taxon>Tritrichomonadida</taxon>
        <taxon>Tritrichomonadidae</taxon>
        <taxon>Tritrichomonas</taxon>
    </lineage>
</organism>
<feature type="compositionally biased region" description="Polar residues" evidence="1">
    <location>
        <begin position="20"/>
        <end position="36"/>
    </location>
</feature>
<keyword evidence="3" id="KW-1185">Reference proteome</keyword>
<feature type="compositionally biased region" description="Basic and acidic residues" evidence="1">
    <location>
        <begin position="109"/>
        <end position="129"/>
    </location>
</feature>